<gene>
    <name evidence="2" type="ORF">RMN56_29355</name>
</gene>
<dbReference type="NCBIfam" id="TIGR02246">
    <property type="entry name" value="SgcJ/EcaC family oxidoreductase"/>
    <property type="match status" value="1"/>
</dbReference>
<dbReference type="RefSeq" id="WP_313721090.1">
    <property type="nucleotide sequence ID" value="NZ_CP134876.1"/>
</dbReference>
<proteinExistence type="predicted"/>
<dbReference type="CDD" id="cd00531">
    <property type="entry name" value="NTF2_like"/>
    <property type="match status" value="1"/>
</dbReference>
<evidence type="ECO:0000313" key="2">
    <source>
        <dbReference type="EMBL" id="WNM39180.1"/>
    </source>
</evidence>
<dbReference type="InterPro" id="IPR032710">
    <property type="entry name" value="NTF2-like_dom_sf"/>
</dbReference>
<dbReference type="InterPro" id="IPR011944">
    <property type="entry name" value="Steroid_delta5-4_isomerase"/>
</dbReference>
<protein>
    <submittedName>
        <fullName evidence="2">SgcJ/EcaC family oxidoreductase</fullName>
    </submittedName>
</protein>
<reference evidence="2 3" key="1">
    <citation type="submission" date="2023-09" db="EMBL/GenBank/DDBJ databases">
        <title>Micromonospora halotolerans DSM 45598 genome sequence.</title>
        <authorList>
            <person name="Mo P."/>
        </authorList>
    </citation>
    <scope>NUCLEOTIDE SEQUENCE [LARGE SCALE GENOMIC DNA]</scope>
    <source>
        <strain evidence="2 3">DSM 45598</strain>
    </source>
</reference>
<dbReference type="EMBL" id="CP134876">
    <property type="protein sequence ID" value="WNM39180.1"/>
    <property type="molecule type" value="Genomic_DNA"/>
</dbReference>
<feature type="domain" description="DUF4440" evidence="1">
    <location>
        <begin position="14"/>
        <end position="125"/>
    </location>
</feature>
<dbReference type="Proteomes" id="UP001303001">
    <property type="component" value="Chromosome"/>
</dbReference>
<name>A0ABY9ZX72_9ACTN</name>
<dbReference type="Pfam" id="PF14534">
    <property type="entry name" value="DUF4440"/>
    <property type="match status" value="1"/>
</dbReference>
<dbReference type="InterPro" id="IPR027843">
    <property type="entry name" value="DUF4440"/>
</dbReference>
<dbReference type="Gene3D" id="3.10.450.50">
    <property type="match status" value="1"/>
</dbReference>
<keyword evidence="3" id="KW-1185">Reference proteome</keyword>
<accession>A0ABY9ZX72</accession>
<organism evidence="2 3">
    <name type="scientific">Micromonospora halotolerans</name>
    <dbReference type="NCBI Taxonomy" id="709879"/>
    <lineage>
        <taxon>Bacteria</taxon>
        <taxon>Bacillati</taxon>
        <taxon>Actinomycetota</taxon>
        <taxon>Actinomycetes</taxon>
        <taxon>Micromonosporales</taxon>
        <taxon>Micromonosporaceae</taxon>
        <taxon>Micromonospora</taxon>
    </lineage>
</organism>
<sequence>MTSTRTQDTDEHAVRALIDAVSAAWADNDVAAFVAHYADDATAVLPGLALLSKAVIRTAMAAAFADQLKGTRRIHRVQDVRFLDNATAIVISRSVTVHASENEPPADRWSIATWVLSDRSGRWLIEAYHDCPAA</sequence>
<dbReference type="SUPFAM" id="SSF54427">
    <property type="entry name" value="NTF2-like"/>
    <property type="match status" value="1"/>
</dbReference>
<evidence type="ECO:0000313" key="3">
    <source>
        <dbReference type="Proteomes" id="UP001303001"/>
    </source>
</evidence>
<evidence type="ECO:0000259" key="1">
    <source>
        <dbReference type="Pfam" id="PF14534"/>
    </source>
</evidence>